<keyword evidence="1" id="KW-0472">Membrane</keyword>
<keyword evidence="1" id="KW-0812">Transmembrane</keyword>
<comment type="caution">
    <text evidence="2">The sequence shown here is derived from an EMBL/GenBank/DDBJ whole genome shotgun (WGS) entry which is preliminary data.</text>
</comment>
<feature type="transmembrane region" description="Helical" evidence="1">
    <location>
        <begin position="12"/>
        <end position="35"/>
    </location>
</feature>
<organism evidence="2 3">
    <name type="scientific">Variovorax dokdonensis</name>
    <dbReference type="NCBI Taxonomy" id="344883"/>
    <lineage>
        <taxon>Bacteria</taxon>
        <taxon>Pseudomonadati</taxon>
        <taxon>Pseudomonadota</taxon>
        <taxon>Betaproteobacteria</taxon>
        <taxon>Burkholderiales</taxon>
        <taxon>Comamonadaceae</taxon>
        <taxon>Variovorax</taxon>
    </lineage>
</organism>
<protein>
    <submittedName>
        <fullName evidence="2">PilW family protein</fullName>
    </submittedName>
</protein>
<dbReference type="Proteomes" id="UP001174908">
    <property type="component" value="Unassembled WGS sequence"/>
</dbReference>
<sequence length="381" mass="40294">MRNIYRTNLRLAYGGFTLIELMVGLVLGMVTVLLISQVLAVSEGKSRTVASGSSAQVNGALAMFTLQRDIQHAGYGAISSPDATGCSVKAKYGASGAQITFPLVPVAIDNGADGAADAITILQANTTGSSAPIPVTSNHAASDSSFFVESSLGVQAGDLMIVVPPSLLWETDSANWWCTMFSATDDSTTPLSKTRIPQAAGNWNQSSIMPAGQYVGSSLATQPRSYLLNMGNMVLRTYSINAGSNLQMTERSTADGSVGAGQELFSNVVNLQALYGKDTDGDGVVDAFNDTTPTTNAEWQQVVAVRIAIVARSTQFEKEEVTQSAPAWDVGTAATVSGPTTYDCNGSKCIALTVIGDADWKHYRYKVYDTIVPLRNVLWNS</sequence>
<accession>A0ABT7N9M7</accession>
<proteinExistence type="predicted"/>
<name>A0ABT7N9M7_9BURK</name>
<gene>
    <name evidence="2" type="ORF">QTH91_09080</name>
</gene>
<keyword evidence="1" id="KW-1133">Transmembrane helix</keyword>
<dbReference type="EMBL" id="JASZYV010000002">
    <property type="protein sequence ID" value="MDM0044631.1"/>
    <property type="molecule type" value="Genomic_DNA"/>
</dbReference>
<dbReference type="Pfam" id="PF16074">
    <property type="entry name" value="PilW"/>
    <property type="match status" value="1"/>
</dbReference>
<evidence type="ECO:0000313" key="2">
    <source>
        <dbReference type="EMBL" id="MDM0044631.1"/>
    </source>
</evidence>
<keyword evidence="3" id="KW-1185">Reference proteome</keyword>
<reference evidence="2" key="1">
    <citation type="submission" date="2023-06" db="EMBL/GenBank/DDBJ databases">
        <authorList>
            <person name="Jiang Y."/>
            <person name="Liu Q."/>
        </authorList>
    </citation>
    <scope>NUCLEOTIDE SEQUENCE</scope>
    <source>
        <strain evidence="2">CGMCC 1.12089</strain>
    </source>
</reference>
<dbReference type="PROSITE" id="PS00409">
    <property type="entry name" value="PROKAR_NTER_METHYL"/>
    <property type="match status" value="1"/>
</dbReference>
<dbReference type="RefSeq" id="WP_286659753.1">
    <property type="nucleotide sequence ID" value="NZ_JASZYV010000002.1"/>
</dbReference>
<evidence type="ECO:0000256" key="1">
    <source>
        <dbReference type="SAM" id="Phobius"/>
    </source>
</evidence>
<dbReference type="InterPro" id="IPR012902">
    <property type="entry name" value="N_methyl_site"/>
</dbReference>
<evidence type="ECO:0000313" key="3">
    <source>
        <dbReference type="Proteomes" id="UP001174908"/>
    </source>
</evidence>
<dbReference type="InterPro" id="IPR032092">
    <property type="entry name" value="PilW"/>
</dbReference>